<protein>
    <recommendedName>
        <fullName evidence="6">Acyl-CoA thioesterase 2</fullName>
    </recommendedName>
    <alternativeName>
        <fullName evidence="7">Thioesterase II</fullName>
    </alternativeName>
</protein>
<evidence type="ECO:0000259" key="9">
    <source>
        <dbReference type="Pfam" id="PF13622"/>
    </source>
</evidence>
<dbReference type="Gene3D" id="2.40.160.210">
    <property type="entry name" value="Acyl-CoA thioesterase, double hotdog domain"/>
    <property type="match status" value="1"/>
</dbReference>
<gene>
    <name evidence="10" type="ORF">Z051_15770</name>
</gene>
<evidence type="ECO:0000256" key="5">
    <source>
        <dbReference type="ARBA" id="ARBA00050943"/>
    </source>
</evidence>
<dbReference type="PANTHER" id="PTHR11066">
    <property type="entry name" value="ACYL-COA THIOESTERASE"/>
    <property type="match status" value="1"/>
</dbReference>
<dbReference type="InterPro" id="IPR049449">
    <property type="entry name" value="TesB_ACOT8-like_N"/>
</dbReference>
<dbReference type="EMBL" id="AZYO01000042">
    <property type="protein sequence ID" value="KOS55245.1"/>
    <property type="molecule type" value="Genomic_DNA"/>
</dbReference>
<dbReference type="PATRIC" id="fig|1441923.3.peg.3456"/>
<keyword evidence="3" id="KW-0378">Hydrolase</keyword>
<comment type="subunit">
    <text evidence="2">Homotetramer.</text>
</comment>
<dbReference type="FunFam" id="2.40.160.210:FF:000001">
    <property type="entry name" value="Acyl-CoA thioesterase II"/>
    <property type="match status" value="1"/>
</dbReference>
<name>A0A0M8PHV0_RHORH</name>
<dbReference type="Pfam" id="PF02551">
    <property type="entry name" value="Acyl_CoA_thio"/>
    <property type="match status" value="1"/>
</dbReference>
<keyword evidence="4" id="KW-0443">Lipid metabolism</keyword>
<evidence type="ECO:0000256" key="4">
    <source>
        <dbReference type="ARBA" id="ARBA00023098"/>
    </source>
</evidence>
<dbReference type="SUPFAM" id="SSF54637">
    <property type="entry name" value="Thioesterase/thiol ester dehydrase-isomerase"/>
    <property type="match status" value="2"/>
</dbReference>
<evidence type="ECO:0000313" key="10">
    <source>
        <dbReference type="EMBL" id="KOS55245.1"/>
    </source>
</evidence>
<evidence type="ECO:0000256" key="7">
    <source>
        <dbReference type="ARBA" id="ARBA00079653"/>
    </source>
</evidence>
<sequence length="281" mass="30852">MTTSVDALLELLDVTAVQANNFLGNASDSSRPRVFGGQLLGQALASAGRTVEPGRSPHSLHAYFLRPGLGSDPIKYAVSNIREGRTFSTREVRARQGDRVIFEAMISFHVPEEGLAHQIPAPTALDPGGGSPVTSHLEQLPDIYREWGSLEIRRTHHEPTNVPGSSDNPSVHSQVWMRTTERLPDDPLLHACVLACISDLTLLSVALQPHGIPMRHEDHQLASIDHSMWFHRPIRADEWLLYDQSAISSVGSLALTQGRLFQSGETLVASVAQEGLIRPYR</sequence>
<comment type="catalytic activity">
    <reaction evidence="5">
        <text>a fatty acyl-CoA + H2O = a fatty acid + CoA + H(+)</text>
        <dbReference type="Rhea" id="RHEA:16781"/>
        <dbReference type="ChEBI" id="CHEBI:15377"/>
        <dbReference type="ChEBI" id="CHEBI:15378"/>
        <dbReference type="ChEBI" id="CHEBI:28868"/>
        <dbReference type="ChEBI" id="CHEBI:57287"/>
        <dbReference type="ChEBI" id="CHEBI:77636"/>
        <dbReference type="EC" id="3.1.2.20"/>
    </reaction>
    <physiologicalReaction direction="left-to-right" evidence="5">
        <dbReference type="Rhea" id="RHEA:16782"/>
    </physiologicalReaction>
</comment>
<dbReference type="PANTHER" id="PTHR11066:SF34">
    <property type="entry name" value="ACYL-COENZYME A THIOESTERASE 8"/>
    <property type="match status" value="1"/>
</dbReference>
<dbReference type="Pfam" id="PF13622">
    <property type="entry name" value="4HBT_3"/>
    <property type="match status" value="1"/>
</dbReference>
<feature type="domain" description="Acyl-CoA thioesterase-like N-terminal HotDog" evidence="9">
    <location>
        <begin position="33"/>
        <end position="109"/>
    </location>
</feature>
<dbReference type="CDD" id="cd03444">
    <property type="entry name" value="Thioesterase_II_repeat1"/>
    <property type="match status" value="1"/>
</dbReference>
<evidence type="ECO:0000256" key="6">
    <source>
        <dbReference type="ARBA" id="ARBA00071120"/>
    </source>
</evidence>
<comment type="caution">
    <text evidence="10">The sequence shown here is derived from an EMBL/GenBank/DDBJ whole genome shotgun (WGS) entry which is preliminary data.</text>
</comment>
<dbReference type="InterPro" id="IPR003703">
    <property type="entry name" value="Acyl_CoA_thio"/>
</dbReference>
<reference evidence="10 11" key="1">
    <citation type="journal article" date="2015" name="Genome Announc.">
        <title>Draft Genome Sequence of Rhodococcus rhodochrous Strain KG-21, a Soil Isolate from Oil Fields of Krishna-Godavari Basin, India.</title>
        <authorList>
            <person name="Dawar C."/>
            <person name="Aggarwal R.K."/>
        </authorList>
    </citation>
    <scope>NUCLEOTIDE SEQUENCE [LARGE SCALE GENOMIC DNA]</scope>
    <source>
        <strain evidence="10 11">KG-21</strain>
    </source>
</reference>
<dbReference type="Proteomes" id="UP000037712">
    <property type="component" value="Unassembled WGS sequence"/>
</dbReference>
<feature type="domain" description="Acyl-CoA thioesterase 2 C-terminal" evidence="8">
    <location>
        <begin position="170"/>
        <end position="276"/>
    </location>
</feature>
<dbReference type="InterPro" id="IPR029069">
    <property type="entry name" value="HotDog_dom_sf"/>
</dbReference>
<organism evidence="10 11">
    <name type="scientific">Rhodococcus rhodochrous KG-21</name>
    <dbReference type="NCBI Taxonomy" id="1441923"/>
    <lineage>
        <taxon>Bacteria</taxon>
        <taxon>Bacillati</taxon>
        <taxon>Actinomycetota</taxon>
        <taxon>Actinomycetes</taxon>
        <taxon>Mycobacteriales</taxon>
        <taxon>Nocardiaceae</taxon>
        <taxon>Rhodococcus</taxon>
    </lineage>
</organism>
<reference evidence="11" key="2">
    <citation type="submission" date="2015-01" db="EMBL/GenBank/DDBJ databases">
        <title>Draft genome sequence of potential hydrocarbon metabolising strain of Rhodococcus rhodochrous.</title>
        <authorList>
            <person name="Aggarwal R.K."/>
            <person name="Dawar C."/>
        </authorList>
    </citation>
    <scope>NUCLEOTIDE SEQUENCE [LARGE SCALE GENOMIC DNA]</scope>
    <source>
        <strain evidence="11">KG-21</strain>
    </source>
</reference>
<dbReference type="InterPro" id="IPR025652">
    <property type="entry name" value="TesB_C"/>
</dbReference>
<evidence type="ECO:0000259" key="8">
    <source>
        <dbReference type="Pfam" id="PF02551"/>
    </source>
</evidence>
<dbReference type="GO" id="GO:0047617">
    <property type="term" value="F:fatty acyl-CoA hydrolase activity"/>
    <property type="evidence" value="ECO:0007669"/>
    <property type="project" value="UniProtKB-EC"/>
</dbReference>
<dbReference type="CDD" id="cd03445">
    <property type="entry name" value="Thioesterase_II_repeat2"/>
    <property type="match status" value="1"/>
</dbReference>
<dbReference type="AlphaFoldDB" id="A0A0M8PHV0"/>
<evidence type="ECO:0000256" key="3">
    <source>
        <dbReference type="ARBA" id="ARBA00022801"/>
    </source>
</evidence>
<evidence type="ECO:0000256" key="2">
    <source>
        <dbReference type="ARBA" id="ARBA00011881"/>
    </source>
</evidence>
<accession>A0A0M8PHV0</accession>
<evidence type="ECO:0000256" key="1">
    <source>
        <dbReference type="ARBA" id="ARBA00006538"/>
    </source>
</evidence>
<evidence type="ECO:0000313" key="11">
    <source>
        <dbReference type="Proteomes" id="UP000037712"/>
    </source>
</evidence>
<proteinExistence type="inferred from homology"/>
<dbReference type="GO" id="GO:0009062">
    <property type="term" value="P:fatty acid catabolic process"/>
    <property type="evidence" value="ECO:0007669"/>
    <property type="project" value="TreeGrafter"/>
</dbReference>
<dbReference type="InterPro" id="IPR042171">
    <property type="entry name" value="Acyl-CoA_hotdog"/>
</dbReference>
<dbReference type="GO" id="GO:0006637">
    <property type="term" value="P:acyl-CoA metabolic process"/>
    <property type="evidence" value="ECO:0007669"/>
    <property type="project" value="InterPro"/>
</dbReference>
<comment type="similarity">
    <text evidence="1">Belongs to the C/M/P thioester hydrolase family.</text>
</comment>